<feature type="transmembrane region" description="Helical" evidence="1">
    <location>
        <begin position="411"/>
        <end position="432"/>
    </location>
</feature>
<evidence type="ECO:0000313" key="5">
    <source>
        <dbReference type="Proteomes" id="UP001367676"/>
    </source>
</evidence>
<dbReference type="EMBL" id="JBBCAQ010000014">
    <property type="protein sequence ID" value="KAK7598115.1"/>
    <property type="molecule type" value="Genomic_DNA"/>
</dbReference>
<comment type="caution">
    <text evidence="4">The sequence shown here is derived from an EMBL/GenBank/DDBJ whole genome shotgun (WGS) entry which is preliminary data.</text>
</comment>
<reference evidence="4 5" key="1">
    <citation type="submission" date="2024-03" db="EMBL/GenBank/DDBJ databases">
        <title>Adaptation during the transition from Ophiocordyceps entomopathogen to insect associate is accompanied by gene loss and intensified selection.</title>
        <authorList>
            <person name="Ward C.M."/>
            <person name="Onetto C.A."/>
            <person name="Borneman A.R."/>
        </authorList>
    </citation>
    <scope>NUCLEOTIDE SEQUENCE [LARGE SCALE GENOMIC DNA]</scope>
    <source>
        <strain evidence="4">AWRI1</strain>
        <tissue evidence="4">Single Adult Female</tissue>
    </source>
</reference>
<evidence type="ECO:0000259" key="3">
    <source>
        <dbReference type="Pfam" id="PF10192"/>
    </source>
</evidence>
<dbReference type="AlphaFoldDB" id="A0AAN9Y6J7"/>
<name>A0AAN9Y6J7_9HEMI</name>
<dbReference type="Pfam" id="PF10192">
    <property type="entry name" value="GPR180-TMEM145_TM"/>
    <property type="match status" value="1"/>
</dbReference>
<feature type="transmembrane region" description="Helical" evidence="1">
    <location>
        <begin position="267"/>
        <end position="293"/>
    </location>
</feature>
<accession>A0AAN9Y6J7</accession>
<sequence length="489" mass="57024">MKLTGFFVILFLKILDSYCTHLKGTWSSEDFVLFLLKFGFQKTDSHDPYSSGFVYGNITTDNSKLNKSVAFVLFDYDHFYHFYTFSKLSNKENACQSMFRCDDDNQKYFNYVADVPCPANGICKNSKKPLEIVRGSQFSFQIKDLQYPTYRYASFAACYRNAVTCSWHHFPDKFKIDYDIWFVNGNPNRSSFNPFTYQFSFDKQDTVEFYLLFFIIYALLVPVQVYAASHQKHPVTRLFTSSLFLEFFGVLLNLLNSLKFAVDGEGLPYLAVIGDVLDILSRTTFMLLLLLLAKGWAVTRIQLSWRPFVFFIWLLYGVVHILLYIWNLTEVNIVEEIDEYETWPGYLILILRMFIIVWFVLELKNTMKYEHNKRKLNFFLHFGASALVWFIYLPIVALVSLNLSSLWRYKLLLGVTYAADCLAYCIMTHLLWPTRSEQYFLLANSIDSGGDELDVFNEAPHVLNSYVPASPVLSDSSQYMKLIDLNNYS</sequence>
<organism evidence="4 5">
    <name type="scientific">Parthenolecanium corni</name>
    <dbReference type="NCBI Taxonomy" id="536013"/>
    <lineage>
        <taxon>Eukaryota</taxon>
        <taxon>Metazoa</taxon>
        <taxon>Ecdysozoa</taxon>
        <taxon>Arthropoda</taxon>
        <taxon>Hexapoda</taxon>
        <taxon>Insecta</taxon>
        <taxon>Pterygota</taxon>
        <taxon>Neoptera</taxon>
        <taxon>Paraneoptera</taxon>
        <taxon>Hemiptera</taxon>
        <taxon>Sternorrhyncha</taxon>
        <taxon>Coccoidea</taxon>
        <taxon>Coccidae</taxon>
        <taxon>Parthenolecanium</taxon>
    </lineage>
</organism>
<dbReference type="GO" id="GO:0007186">
    <property type="term" value="P:G protein-coupled receptor signaling pathway"/>
    <property type="evidence" value="ECO:0007669"/>
    <property type="project" value="InterPro"/>
</dbReference>
<proteinExistence type="predicted"/>
<dbReference type="InterPro" id="IPR019336">
    <property type="entry name" value="GPR180/TMEM145_TM"/>
</dbReference>
<feature type="transmembrane region" description="Helical" evidence="1">
    <location>
        <begin position="305"/>
        <end position="326"/>
    </location>
</feature>
<feature type="chain" id="PRO_5042840874" description="GPR180/TMEM145 transmembrane domain-containing protein" evidence="2">
    <location>
        <begin position="20"/>
        <end position="489"/>
    </location>
</feature>
<keyword evidence="1" id="KW-0812">Transmembrane</keyword>
<evidence type="ECO:0000313" key="4">
    <source>
        <dbReference type="EMBL" id="KAK7598115.1"/>
    </source>
</evidence>
<feature type="domain" description="GPR180/TMEM145 transmembrane" evidence="3">
    <location>
        <begin position="212"/>
        <end position="427"/>
    </location>
</feature>
<evidence type="ECO:0000256" key="1">
    <source>
        <dbReference type="SAM" id="Phobius"/>
    </source>
</evidence>
<dbReference type="PANTHER" id="PTHR23252">
    <property type="entry name" value="INTIMAL THICKNESS RECEPTOR-RELATED"/>
    <property type="match status" value="1"/>
</dbReference>
<keyword evidence="1" id="KW-0472">Membrane</keyword>
<dbReference type="InterPro" id="IPR047831">
    <property type="entry name" value="GPR180/TMEM145"/>
</dbReference>
<keyword evidence="2" id="KW-0732">Signal</keyword>
<feature type="transmembrane region" description="Helical" evidence="1">
    <location>
        <begin position="235"/>
        <end position="255"/>
    </location>
</feature>
<protein>
    <recommendedName>
        <fullName evidence="3">GPR180/TMEM145 transmembrane domain-containing protein</fullName>
    </recommendedName>
</protein>
<feature type="signal peptide" evidence="2">
    <location>
        <begin position="1"/>
        <end position="19"/>
    </location>
</feature>
<gene>
    <name evidence="4" type="ORF">V9T40_006350</name>
</gene>
<feature type="transmembrane region" description="Helical" evidence="1">
    <location>
        <begin position="209"/>
        <end position="228"/>
    </location>
</feature>
<feature type="transmembrane region" description="Helical" evidence="1">
    <location>
        <begin position="376"/>
        <end position="399"/>
    </location>
</feature>
<dbReference type="GO" id="GO:0019236">
    <property type="term" value="P:response to pheromone"/>
    <property type="evidence" value="ECO:0007669"/>
    <property type="project" value="InterPro"/>
</dbReference>
<dbReference type="PANTHER" id="PTHR23252:SF43">
    <property type="entry name" value="INTIMAL THICKNESS RELATED RECEPTOR IRP DOMAIN-CONTAINING PROTEIN"/>
    <property type="match status" value="1"/>
</dbReference>
<dbReference type="Proteomes" id="UP001367676">
    <property type="component" value="Unassembled WGS sequence"/>
</dbReference>
<keyword evidence="5" id="KW-1185">Reference proteome</keyword>
<feature type="transmembrane region" description="Helical" evidence="1">
    <location>
        <begin position="346"/>
        <end position="364"/>
    </location>
</feature>
<evidence type="ECO:0000256" key="2">
    <source>
        <dbReference type="SAM" id="SignalP"/>
    </source>
</evidence>
<keyword evidence="1" id="KW-1133">Transmembrane helix</keyword>